<name>A0A953M0U0_9BACT</name>
<proteinExistence type="predicted"/>
<dbReference type="Pfam" id="PF02086">
    <property type="entry name" value="MethyltransfD12"/>
    <property type="match status" value="1"/>
</dbReference>
<dbReference type="InterPro" id="IPR012327">
    <property type="entry name" value="MeTrfase_D12"/>
</dbReference>
<dbReference type="EMBL" id="JAIOIV010000015">
    <property type="protein sequence ID" value="MBZ0154907.1"/>
    <property type="molecule type" value="Genomic_DNA"/>
</dbReference>
<dbReference type="GO" id="GO:0009007">
    <property type="term" value="F:site-specific DNA-methyltransferase (adenine-specific) activity"/>
    <property type="evidence" value="ECO:0007669"/>
    <property type="project" value="UniProtKB-EC"/>
</dbReference>
<evidence type="ECO:0000313" key="5">
    <source>
        <dbReference type="EMBL" id="MBZ0154907.1"/>
    </source>
</evidence>
<evidence type="ECO:0000259" key="4">
    <source>
        <dbReference type="Pfam" id="PF06634"/>
    </source>
</evidence>
<keyword evidence="2" id="KW-0808">Transferase</keyword>
<comment type="caution">
    <text evidence="5">The sequence shown here is derived from an EMBL/GenBank/DDBJ whole genome shotgun (WGS) entry which is preliminary data.</text>
</comment>
<reference evidence="5" key="1">
    <citation type="journal article" date="2021" name="bioRxiv">
        <title>Unraveling nitrogen, sulfur and carbon metabolic pathways and microbial community transcriptional responses to substrate deprivation and toxicity stresses in a bioreactor mimicking anoxic brackish coastal sediment conditions.</title>
        <authorList>
            <person name="Martins P.D."/>
            <person name="Echeveste M.J."/>
            <person name="Arshad A."/>
            <person name="Kurth J."/>
            <person name="Ouboter H."/>
            <person name="Jetten M.S.M."/>
            <person name="Welte C.U."/>
        </authorList>
    </citation>
    <scope>NUCLEOTIDE SEQUENCE</scope>
    <source>
        <strain evidence="5">MAG_39</strain>
    </source>
</reference>
<dbReference type="InterPro" id="IPR009537">
    <property type="entry name" value="DUF1156"/>
</dbReference>
<evidence type="ECO:0000313" key="6">
    <source>
        <dbReference type="Proteomes" id="UP000705867"/>
    </source>
</evidence>
<evidence type="ECO:0000256" key="3">
    <source>
        <dbReference type="ARBA" id="ARBA00022691"/>
    </source>
</evidence>
<sequence length="959" mass="106191">MTHKKKLIEVALPLEAINKASAREKSIRHGHPSTLHLWWARRPLAAARAVIFSQMVDDPSAYPDLFPTEKAQEKERQRLFKIIEELVQWENTTNEEVLQRAREEIWQSWRRACVENIDHPRAKELFDRHKLPAFHDPFAGGGALPLEAQRLGLEAYASDLNPVAVLINKAMIEIPPKFAGKPPVNPEARKDKTLIAREWKGAQGLAEDVRYYGKWMRNEAEKRVGHLYPKVEITAEMAKERPDLKPLIGKKLTVIAWIWARTVKSPNPAFANVDVPLASTFMLSTKVGKEAYVEPVIENGNYRFVVRVGKPKNLEAAKNGTKLARANFVCLMSGTPISGDYIKSEGKAGRMAVRLMAIVAEGERGRLYFSPTAEHETIAAVAQPKWRPDGDVPARLTGGTCVPYGLEQWGDLFANRQIVALTTFSDLVQEIREIVQRDATNSRLVSDSESLSTTGAGAADYADAVSAYLGFLVDQQTNQSSTLCGWNNINQQMIVTFSRQSIAMVWDFAECNVFSTSTGSLWNLLERQVKGIASLSLNSSSGQAFQVDAMVQQVSAGKVVATDPPYYDNIAYADLSDFFYVWLRRSLKSVFPDLFTTLTVPKAEELVATAYRHGNREKAEAFFLKGMTQAIHRLAEQSHPAFPVTIFYAFKQSESKSETGTSSTGWETFLEAIIGAGFAITGTWPVKTESANKLKAEVSALASSIVLVCRHRSDVAPTTTRREFLNQLKTELPVALAHLQKGNIAPVDLAQSAIGPGMAVYTRYSKVLDAAGNPLSVREALALINQTLDEVLAEQEGDFDADTRWALAWFEQHGFGEGQFGIAETLSKAKNTSVSGMVDAGILESKAGRVCLLKPSELPADWDPTTDTRLTVWEMVHQLIRVLEAGGEGATAELVAKLGSNAEVARELAYRLYTICERKRRAQEALAYNALVQSWPEIIRLAREGGKSQEEQTAMFEGE</sequence>
<dbReference type="SUPFAM" id="SSF53335">
    <property type="entry name" value="S-adenosyl-L-methionine-dependent methyltransferases"/>
    <property type="match status" value="1"/>
</dbReference>
<protein>
    <submittedName>
        <fullName evidence="5">DUF1156 domain-containing protein</fullName>
    </submittedName>
</protein>
<dbReference type="GO" id="GO:0009307">
    <property type="term" value="P:DNA restriction-modification system"/>
    <property type="evidence" value="ECO:0007669"/>
    <property type="project" value="InterPro"/>
</dbReference>
<dbReference type="InterPro" id="IPR029063">
    <property type="entry name" value="SAM-dependent_MTases_sf"/>
</dbReference>
<dbReference type="Pfam" id="PF06634">
    <property type="entry name" value="DUF1156"/>
    <property type="match status" value="1"/>
</dbReference>
<feature type="domain" description="DUF1156" evidence="4">
    <location>
        <begin position="11"/>
        <end position="82"/>
    </location>
</feature>
<evidence type="ECO:0000256" key="1">
    <source>
        <dbReference type="ARBA" id="ARBA00022603"/>
    </source>
</evidence>
<dbReference type="AlphaFoldDB" id="A0A953M0U0"/>
<dbReference type="GO" id="GO:0032259">
    <property type="term" value="P:methylation"/>
    <property type="evidence" value="ECO:0007669"/>
    <property type="project" value="UniProtKB-KW"/>
</dbReference>
<evidence type="ECO:0000256" key="2">
    <source>
        <dbReference type="ARBA" id="ARBA00022679"/>
    </source>
</evidence>
<keyword evidence="3" id="KW-0949">S-adenosyl-L-methionine</keyword>
<organism evidence="5 6">
    <name type="scientific">Candidatus Nitrobium versatile</name>
    <dbReference type="NCBI Taxonomy" id="2884831"/>
    <lineage>
        <taxon>Bacteria</taxon>
        <taxon>Pseudomonadati</taxon>
        <taxon>Nitrospirota</taxon>
        <taxon>Nitrospiria</taxon>
        <taxon>Nitrospirales</taxon>
        <taxon>Nitrospiraceae</taxon>
        <taxon>Candidatus Nitrobium</taxon>
    </lineage>
</organism>
<reference evidence="5" key="2">
    <citation type="submission" date="2021-08" db="EMBL/GenBank/DDBJ databases">
        <authorList>
            <person name="Dalcin Martins P."/>
        </authorList>
    </citation>
    <scope>NUCLEOTIDE SEQUENCE</scope>
    <source>
        <strain evidence="5">MAG_39</strain>
    </source>
</reference>
<gene>
    <name evidence="5" type="ORF">K8I29_01670</name>
</gene>
<dbReference type="Proteomes" id="UP000705867">
    <property type="component" value="Unassembled WGS sequence"/>
</dbReference>
<accession>A0A953M0U0</accession>
<keyword evidence="1" id="KW-0489">Methyltransferase</keyword>